<dbReference type="AlphaFoldDB" id="A0A9W6ZCT6"/>
<organism evidence="2 3">
    <name type="scientific">Triparma laevis f. inornata</name>
    <dbReference type="NCBI Taxonomy" id="1714386"/>
    <lineage>
        <taxon>Eukaryota</taxon>
        <taxon>Sar</taxon>
        <taxon>Stramenopiles</taxon>
        <taxon>Ochrophyta</taxon>
        <taxon>Bolidophyceae</taxon>
        <taxon>Parmales</taxon>
        <taxon>Triparmaceae</taxon>
        <taxon>Triparma</taxon>
    </lineage>
</organism>
<evidence type="ECO:0000256" key="1">
    <source>
        <dbReference type="SAM" id="MobiDB-lite"/>
    </source>
</evidence>
<feature type="compositionally biased region" description="Basic and acidic residues" evidence="1">
    <location>
        <begin position="40"/>
        <end position="52"/>
    </location>
</feature>
<gene>
    <name evidence="2" type="ORF">TL16_g00665</name>
</gene>
<comment type="caution">
    <text evidence="2">The sequence shown here is derived from an EMBL/GenBank/DDBJ whole genome shotgun (WGS) entry which is preliminary data.</text>
</comment>
<proteinExistence type="predicted"/>
<sequence>MLLATLVADLREDAGGRQGQQQVLPQEEHRRLGQGQGHVQELERPVRRQGRSPHDLLHRQEDLGQDQGCPRFAEVHCVLHWSCPH</sequence>
<dbReference type="EMBL" id="BLQM01000012">
    <property type="protein sequence ID" value="GMH49986.1"/>
    <property type="molecule type" value="Genomic_DNA"/>
</dbReference>
<dbReference type="Proteomes" id="UP001162640">
    <property type="component" value="Unassembled WGS sequence"/>
</dbReference>
<reference evidence="3" key="1">
    <citation type="journal article" date="2023" name="Commun. Biol.">
        <title>Genome analysis of Parmales, the sister group of diatoms, reveals the evolutionary specialization of diatoms from phago-mixotrophs to photoautotrophs.</title>
        <authorList>
            <person name="Ban H."/>
            <person name="Sato S."/>
            <person name="Yoshikawa S."/>
            <person name="Yamada K."/>
            <person name="Nakamura Y."/>
            <person name="Ichinomiya M."/>
            <person name="Sato N."/>
            <person name="Blanc-Mathieu R."/>
            <person name="Endo H."/>
            <person name="Kuwata A."/>
            <person name="Ogata H."/>
        </authorList>
    </citation>
    <scope>NUCLEOTIDE SEQUENCE [LARGE SCALE GENOMIC DNA]</scope>
</reference>
<accession>A0A9W6ZCT6</accession>
<evidence type="ECO:0000313" key="2">
    <source>
        <dbReference type="EMBL" id="GMH49986.1"/>
    </source>
</evidence>
<protein>
    <submittedName>
        <fullName evidence="2">Uncharacterized protein</fullName>
    </submittedName>
</protein>
<name>A0A9W6ZCT6_9STRA</name>
<evidence type="ECO:0000313" key="3">
    <source>
        <dbReference type="Proteomes" id="UP001162640"/>
    </source>
</evidence>
<feature type="region of interest" description="Disordered" evidence="1">
    <location>
        <begin position="14"/>
        <end position="52"/>
    </location>
</feature>